<evidence type="ECO:0000259" key="7">
    <source>
        <dbReference type="Pfam" id="PF07980"/>
    </source>
</evidence>
<dbReference type="InterPro" id="IPR033985">
    <property type="entry name" value="SusD-like_N"/>
</dbReference>
<evidence type="ECO:0000313" key="10">
    <source>
        <dbReference type="Proteomes" id="UP001148482"/>
    </source>
</evidence>
<dbReference type="SUPFAM" id="SSF48452">
    <property type="entry name" value="TPR-like"/>
    <property type="match status" value="1"/>
</dbReference>
<comment type="caution">
    <text evidence="9">The sequence shown here is derived from an EMBL/GenBank/DDBJ whole genome shotgun (WGS) entry which is preliminary data.</text>
</comment>
<evidence type="ECO:0000256" key="4">
    <source>
        <dbReference type="ARBA" id="ARBA00023136"/>
    </source>
</evidence>
<dbReference type="PROSITE" id="PS51257">
    <property type="entry name" value="PROKAR_LIPOPROTEIN"/>
    <property type="match status" value="1"/>
</dbReference>
<protein>
    <submittedName>
        <fullName evidence="9">RagB/SusD family nutrient uptake outer membrane protein</fullName>
    </submittedName>
</protein>
<evidence type="ECO:0000256" key="6">
    <source>
        <dbReference type="SAM" id="SignalP"/>
    </source>
</evidence>
<feature type="chain" id="PRO_5041000908" evidence="6">
    <location>
        <begin position="23"/>
        <end position="473"/>
    </location>
</feature>
<reference evidence="9" key="1">
    <citation type="submission" date="2022-11" db="EMBL/GenBank/DDBJ databases">
        <title>Salinimicrobium profundisediminis sp. nov., isolated from deep-sea sediment of the Mariana Trench.</title>
        <authorList>
            <person name="Fu H."/>
        </authorList>
    </citation>
    <scope>NUCLEOTIDE SEQUENCE</scope>
    <source>
        <strain evidence="9">MT39</strain>
    </source>
</reference>
<keyword evidence="5" id="KW-0998">Cell outer membrane</keyword>
<keyword evidence="4" id="KW-0472">Membrane</keyword>
<dbReference type="AlphaFoldDB" id="A0A9X3CWP4"/>
<dbReference type="Proteomes" id="UP001148482">
    <property type="component" value="Unassembled WGS sequence"/>
</dbReference>
<organism evidence="9 10">
    <name type="scientific">Salinimicrobium profundisediminis</name>
    <dbReference type="NCBI Taxonomy" id="2994553"/>
    <lineage>
        <taxon>Bacteria</taxon>
        <taxon>Pseudomonadati</taxon>
        <taxon>Bacteroidota</taxon>
        <taxon>Flavobacteriia</taxon>
        <taxon>Flavobacteriales</taxon>
        <taxon>Flavobacteriaceae</taxon>
        <taxon>Salinimicrobium</taxon>
    </lineage>
</organism>
<comment type="subcellular location">
    <subcellularLocation>
        <location evidence="1">Cell outer membrane</location>
    </subcellularLocation>
</comment>
<dbReference type="InterPro" id="IPR011990">
    <property type="entry name" value="TPR-like_helical_dom_sf"/>
</dbReference>
<dbReference type="Pfam" id="PF14322">
    <property type="entry name" value="SusD-like_3"/>
    <property type="match status" value="1"/>
</dbReference>
<comment type="similarity">
    <text evidence="2">Belongs to the SusD family.</text>
</comment>
<dbReference type="InterPro" id="IPR012944">
    <property type="entry name" value="SusD_RagB_dom"/>
</dbReference>
<feature type="domain" description="SusD-like N-terminal" evidence="8">
    <location>
        <begin position="41"/>
        <end position="232"/>
    </location>
</feature>
<keyword evidence="10" id="KW-1185">Reference proteome</keyword>
<feature type="domain" description="RagB/SusD" evidence="7">
    <location>
        <begin position="349"/>
        <end position="465"/>
    </location>
</feature>
<dbReference type="Pfam" id="PF07980">
    <property type="entry name" value="SusD_RagB"/>
    <property type="match status" value="1"/>
</dbReference>
<evidence type="ECO:0000256" key="2">
    <source>
        <dbReference type="ARBA" id="ARBA00006275"/>
    </source>
</evidence>
<accession>A0A9X3CWP4</accession>
<keyword evidence="3 6" id="KW-0732">Signal</keyword>
<gene>
    <name evidence="9" type="ORF">OQ279_07815</name>
</gene>
<evidence type="ECO:0000256" key="3">
    <source>
        <dbReference type="ARBA" id="ARBA00022729"/>
    </source>
</evidence>
<dbReference type="Gene3D" id="1.25.40.390">
    <property type="match status" value="1"/>
</dbReference>
<proteinExistence type="inferred from homology"/>
<feature type="signal peptide" evidence="6">
    <location>
        <begin position="1"/>
        <end position="22"/>
    </location>
</feature>
<evidence type="ECO:0000259" key="8">
    <source>
        <dbReference type="Pfam" id="PF14322"/>
    </source>
</evidence>
<evidence type="ECO:0000256" key="1">
    <source>
        <dbReference type="ARBA" id="ARBA00004442"/>
    </source>
</evidence>
<sequence>MRKNFFKSIFLLGILLSIVGCSEEYLEDPKPAGQVSEDVVFNSRAGVEAYISGIHRRARGQWTTGHDAGGINSVYFARVAKGNDVIIGTSWFRFDYEQANREPTYRRTSFTWEFPYFMINQANTLINGIEASETLSEEEKTELKGQGLALRAFYYFQLAMEYQHTYTYDATLPAPPIYLELSLEGKPLTTLQEMYDLIISDLTTAVAGLNDSRLNKSYINKAVAQGILARVYQVTENWEGAEEMAHAAYGGNVEAVLDASTYDDGFNEMSNPEWLWAMPQYADQTMYYFSAPHAQADFNNPSYNNAYINSNFVDEFSDTDVRKLFVSYNPSVSWQNYITTKFNFVDFGVDFSIMRYAEMILIEAEALYWQEQVDAAHDLLYKLQVNRDPQAVKSGATGQAVLEEILVERRKELYGEIGVEWFDAKRLRRGISRDATHRVVVDLAPDDKRFFLKIPQSEIDANDAVDESVNSNR</sequence>
<evidence type="ECO:0000256" key="5">
    <source>
        <dbReference type="ARBA" id="ARBA00023237"/>
    </source>
</evidence>
<name>A0A9X3CWP4_9FLAO</name>
<dbReference type="RefSeq" id="WP_266069314.1">
    <property type="nucleotide sequence ID" value="NZ_JAPJDA010000011.1"/>
</dbReference>
<evidence type="ECO:0000313" key="9">
    <source>
        <dbReference type="EMBL" id="MCX2838060.1"/>
    </source>
</evidence>
<dbReference type="GO" id="GO:0009279">
    <property type="term" value="C:cell outer membrane"/>
    <property type="evidence" value="ECO:0007669"/>
    <property type="project" value="UniProtKB-SubCell"/>
</dbReference>
<dbReference type="EMBL" id="JAPJDA010000011">
    <property type="protein sequence ID" value="MCX2838060.1"/>
    <property type="molecule type" value="Genomic_DNA"/>
</dbReference>